<protein>
    <submittedName>
        <fullName evidence="1">Uncharacterized protein</fullName>
    </submittedName>
</protein>
<feature type="non-terminal residue" evidence="1">
    <location>
        <position position="1"/>
    </location>
</feature>
<gene>
    <name evidence="1" type="primary">AVEN_250804_1</name>
    <name evidence="1" type="ORF">NPIL_119481</name>
</gene>
<accession>A0A8X6UFF6</accession>
<dbReference type="Proteomes" id="UP000887013">
    <property type="component" value="Unassembled WGS sequence"/>
</dbReference>
<organism evidence="1 2">
    <name type="scientific">Nephila pilipes</name>
    <name type="common">Giant wood spider</name>
    <name type="synonym">Nephila maculata</name>
    <dbReference type="NCBI Taxonomy" id="299642"/>
    <lineage>
        <taxon>Eukaryota</taxon>
        <taxon>Metazoa</taxon>
        <taxon>Ecdysozoa</taxon>
        <taxon>Arthropoda</taxon>
        <taxon>Chelicerata</taxon>
        <taxon>Arachnida</taxon>
        <taxon>Araneae</taxon>
        <taxon>Araneomorphae</taxon>
        <taxon>Entelegynae</taxon>
        <taxon>Araneoidea</taxon>
        <taxon>Nephilidae</taxon>
        <taxon>Nephila</taxon>
    </lineage>
</organism>
<name>A0A8X6UFF6_NEPPI</name>
<evidence type="ECO:0000313" key="1">
    <source>
        <dbReference type="EMBL" id="GFU27047.1"/>
    </source>
</evidence>
<feature type="non-terminal residue" evidence="1">
    <location>
        <position position="98"/>
    </location>
</feature>
<dbReference type="OrthoDB" id="6510671at2759"/>
<sequence length="98" mass="11114">ATILALGPNKESLKVFTIKDDHDIFQLPTGATNAADIAAKLKSRICKAPAEFQFKECDRNSRASEQENRQEAVVGLNKKQYWAMYPKYFLKSYSLTLK</sequence>
<keyword evidence="2" id="KW-1185">Reference proteome</keyword>
<proteinExistence type="predicted"/>
<evidence type="ECO:0000313" key="2">
    <source>
        <dbReference type="Proteomes" id="UP000887013"/>
    </source>
</evidence>
<dbReference type="EMBL" id="BMAW01081974">
    <property type="protein sequence ID" value="GFU27047.1"/>
    <property type="molecule type" value="Genomic_DNA"/>
</dbReference>
<reference evidence="1" key="1">
    <citation type="submission" date="2020-08" db="EMBL/GenBank/DDBJ databases">
        <title>Multicomponent nature underlies the extraordinary mechanical properties of spider dragline silk.</title>
        <authorList>
            <person name="Kono N."/>
            <person name="Nakamura H."/>
            <person name="Mori M."/>
            <person name="Yoshida Y."/>
            <person name="Ohtoshi R."/>
            <person name="Malay A.D."/>
            <person name="Moran D.A.P."/>
            <person name="Tomita M."/>
            <person name="Numata K."/>
            <person name="Arakawa K."/>
        </authorList>
    </citation>
    <scope>NUCLEOTIDE SEQUENCE</scope>
</reference>
<comment type="caution">
    <text evidence="1">The sequence shown here is derived from an EMBL/GenBank/DDBJ whole genome shotgun (WGS) entry which is preliminary data.</text>
</comment>
<dbReference type="AlphaFoldDB" id="A0A8X6UFF6"/>